<protein>
    <recommendedName>
        <fullName evidence="3">C2H2-type domain-containing protein</fullName>
    </recommendedName>
</protein>
<accession>A0A9Q1BMB3</accession>
<comment type="caution">
    <text evidence="4">The sequence shown here is derived from an EMBL/GenBank/DDBJ whole genome shotgun (WGS) entry which is preliminary data.</text>
</comment>
<dbReference type="PANTHER" id="PTHR21564:SF5">
    <property type="entry name" value="SCRIBBLER, ISOFORM J"/>
    <property type="match status" value="1"/>
</dbReference>
<feature type="compositionally biased region" description="Polar residues" evidence="2">
    <location>
        <begin position="309"/>
        <end position="322"/>
    </location>
</feature>
<feature type="region of interest" description="Disordered" evidence="2">
    <location>
        <begin position="716"/>
        <end position="804"/>
    </location>
</feature>
<feature type="compositionally biased region" description="Basic residues" evidence="2">
    <location>
        <begin position="57"/>
        <end position="66"/>
    </location>
</feature>
<feature type="region of interest" description="Disordered" evidence="2">
    <location>
        <begin position="368"/>
        <end position="397"/>
    </location>
</feature>
<dbReference type="PROSITE" id="PS50157">
    <property type="entry name" value="ZINC_FINGER_C2H2_2"/>
    <property type="match status" value="1"/>
</dbReference>
<keyword evidence="1" id="KW-0862">Zinc</keyword>
<evidence type="ECO:0000256" key="1">
    <source>
        <dbReference type="PROSITE-ProRule" id="PRU00042"/>
    </source>
</evidence>
<feature type="compositionally biased region" description="Polar residues" evidence="2">
    <location>
        <begin position="1186"/>
        <end position="1206"/>
    </location>
</feature>
<feature type="domain" description="C2H2-type" evidence="3">
    <location>
        <begin position="394"/>
        <end position="426"/>
    </location>
</feature>
<feature type="compositionally biased region" description="Basic and acidic residues" evidence="2">
    <location>
        <begin position="119"/>
        <end position="131"/>
    </location>
</feature>
<evidence type="ECO:0000313" key="5">
    <source>
        <dbReference type="Proteomes" id="UP001152320"/>
    </source>
</evidence>
<keyword evidence="1" id="KW-0863">Zinc-finger</keyword>
<dbReference type="InterPro" id="IPR040010">
    <property type="entry name" value="ZN608/ZN609"/>
</dbReference>
<dbReference type="InterPro" id="IPR013087">
    <property type="entry name" value="Znf_C2H2_type"/>
</dbReference>
<feature type="compositionally biased region" description="Polar residues" evidence="2">
    <location>
        <begin position="339"/>
        <end position="349"/>
    </location>
</feature>
<feature type="compositionally biased region" description="Polar residues" evidence="2">
    <location>
        <begin position="1052"/>
        <end position="1064"/>
    </location>
</feature>
<feature type="compositionally biased region" description="Low complexity" evidence="2">
    <location>
        <begin position="1400"/>
        <end position="1416"/>
    </location>
</feature>
<reference evidence="4" key="1">
    <citation type="submission" date="2021-10" db="EMBL/GenBank/DDBJ databases">
        <title>Tropical sea cucumber genome reveals ecological adaptation and Cuvierian tubules defense mechanism.</title>
        <authorList>
            <person name="Chen T."/>
        </authorList>
    </citation>
    <scope>NUCLEOTIDE SEQUENCE</scope>
    <source>
        <strain evidence="4">Nanhai2018</strain>
        <tissue evidence="4">Muscle</tissue>
    </source>
</reference>
<dbReference type="GO" id="GO:0006357">
    <property type="term" value="P:regulation of transcription by RNA polymerase II"/>
    <property type="evidence" value="ECO:0007669"/>
    <property type="project" value="TreeGrafter"/>
</dbReference>
<name>A0A9Q1BMB3_HOLLE</name>
<dbReference type="GO" id="GO:0005634">
    <property type="term" value="C:nucleus"/>
    <property type="evidence" value="ECO:0007669"/>
    <property type="project" value="TreeGrafter"/>
</dbReference>
<evidence type="ECO:0000259" key="3">
    <source>
        <dbReference type="PROSITE" id="PS50157"/>
    </source>
</evidence>
<feature type="region of interest" description="Disordered" evidence="2">
    <location>
        <begin position="1121"/>
        <end position="1330"/>
    </location>
</feature>
<gene>
    <name evidence="4" type="ORF">HOLleu_28613</name>
</gene>
<feature type="compositionally biased region" description="Basic and acidic residues" evidence="2">
    <location>
        <begin position="433"/>
        <end position="461"/>
    </location>
</feature>
<feature type="region of interest" description="Disordered" evidence="2">
    <location>
        <begin position="271"/>
        <end position="353"/>
    </location>
</feature>
<feature type="region of interest" description="Disordered" evidence="2">
    <location>
        <begin position="969"/>
        <end position="1011"/>
    </location>
</feature>
<feature type="region of interest" description="Disordered" evidence="2">
    <location>
        <begin position="1389"/>
        <end position="1484"/>
    </location>
</feature>
<feature type="compositionally biased region" description="Polar residues" evidence="2">
    <location>
        <begin position="1463"/>
        <end position="1476"/>
    </location>
</feature>
<feature type="region of interest" description="Disordered" evidence="2">
    <location>
        <begin position="1052"/>
        <end position="1083"/>
    </location>
</feature>
<feature type="compositionally biased region" description="Low complexity" evidence="2">
    <location>
        <begin position="328"/>
        <end position="338"/>
    </location>
</feature>
<feature type="region of interest" description="Disordered" evidence="2">
    <location>
        <begin position="421"/>
        <end position="672"/>
    </location>
</feature>
<organism evidence="4 5">
    <name type="scientific">Holothuria leucospilota</name>
    <name type="common">Black long sea cucumber</name>
    <name type="synonym">Mertensiothuria leucospilota</name>
    <dbReference type="NCBI Taxonomy" id="206669"/>
    <lineage>
        <taxon>Eukaryota</taxon>
        <taxon>Metazoa</taxon>
        <taxon>Echinodermata</taxon>
        <taxon>Eleutherozoa</taxon>
        <taxon>Echinozoa</taxon>
        <taxon>Holothuroidea</taxon>
        <taxon>Aspidochirotacea</taxon>
        <taxon>Aspidochirotida</taxon>
        <taxon>Holothuriidae</taxon>
        <taxon>Holothuria</taxon>
    </lineage>
</organism>
<keyword evidence="5" id="KW-1185">Reference proteome</keyword>
<feature type="compositionally biased region" description="Low complexity" evidence="2">
    <location>
        <begin position="520"/>
        <end position="530"/>
    </location>
</feature>
<feature type="compositionally biased region" description="Low complexity" evidence="2">
    <location>
        <begin position="1444"/>
        <end position="1459"/>
    </location>
</feature>
<dbReference type="PANTHER" id="PTHR21564">
    <property type="entry name" value="BRAKELESS PROTEIN"/>
    <property type="match status" value="1"/>
</dbReference>
<feature type="compositionally biased region" description="Basic and acidic residues" evidence="2">
    <location>
        <begin position="1160"/>
        <end position="1171"/>
    </location>
</feature>
<feature type="compositionally biased region" description="Basic and acidic residues" evidence="2">
    <location>
        <begin position="627"/>
        <end position="647"/>
    </location>
</feature>
<feature type="compositionally biased region" description="Polar residues" evidence="2">
    <location>
        <begin position="1283"/>
        <end position="1292"/>
    </location>
</feature>
<evidence type="ECO:0000313" key="4">
    <source>
        <dbReference type="EMBL" id="KAJ8029260.1"/>
    </source>
</evidence>
<feature type="compositionally biased region" description="Basic and acidic residues" evidence="2">
    <location>
        <begin position="147"/>
        <end position="180"/>
    </location>
</feature>
<evidence type="ECO:0000256" key="2">
    <source>
        <dbReference type="SAM" id="MobiDB-lite"/>
    </source>
</evidence>
<feature type="compositionally biased region" description="Basic and acidic residues" evidence="2">
    <location>
        <begin position="479"/>
        <end position="494"/>
    </location>
</feature>
<dbReference type="EMBL" id="JAIZAY010000014">
    <property type="protein sequence ID" value="KAJ8029260.1"/>
    <property type="molecule type" value="Genomic_DNA"/>
</dbReference>
<feature type="compositionally biased region" description="Basic and acidic residues" evidence="2">
    <location>
        <begin position="503"/>
        <end position="518"/>
    </location>
</feature>
<feature type="compositionally biased region" description="Basic residues" evidence="2">
    <location>
        <begin position="748"/>
        <end position="757"/>
    </location>
</feature>
<feature type="region of interest" description="Disordered" evidence="2">
    <location>
        <begin position="36"/>
        <end position="203"/>
    </location>
</feature>
<dbReference type="PROSITE" id="PS00028">
    <property type="entry name" value="ZINC_FINGER_C2H2_1"/>
    <property type="match status" value="1"/>
</dbReference>
<feature type="compositionally biased region" description="Basic and acidic residues" evidence="2">
    <location>
        <begin position="1210"/>
        <end position="1272"/>
    </location>
</feature>
<dbReference type="GO" id="GO:0008270">
    <property type="term" value="F:zinc ion binding"/>
    <property type="evidence" value="ECO:0007669"/>
    <property type="project" value="UniProtKB-KW"/>
</dbReference>
<feature type="compositionally biased region" description="Basic and acidic residues" evidence="2">
    <location>
        <begin position="1389"/>
        <end position="1399"/>
    </location>
</feature>
<proteinExistence type="predicted"/>
<keyword evidence="1" id="KW-0479">Metal-binding</keyword>
<dbReference type="Proteomes" id="UP001152320">
    <property type="component" value="Chromosome 14"/>
</dbReference>
<feature type="compositionally biased region" description="Low complexity" evidence="2">
    <location>
        <begin position="599"/>
        <end position="613"/>
    </location>
</feature>
<sequence length="1548" mass="168066">MDSARSENRPTNYDSGDEWEIGLGNLIIDLDADLEKDKHDGSSTKGGNCDSSPLRIGKMKIKRKVNSLKGDSPSNLDLKELCNPSEVDQARTEENVSQSTSKGPTAKSGGMKGGGSSKDVTKGDTHVEHKKGSSAVDSASAKAGTGKHSDVKETVSSKSTKSSEKSSDDTRKKEGSKRSSDGTGTRKPSGKRPKLDKSSNCSIGVDTMEMGTITEPESLGPCEPGTSVTLEGIVWHENDQGVLVVNVTWRNKTYVGTLLDCSQHDWAPPRFCDSPTSDLESRQTKSSSRSKRGRSSSNTNQDNHKFTETRSSMHSKLRNSTMAKGRRTSNSSSTGRKTPPSSNERITSSGKRKVKCCDTDTVLNEEVWPNAKRTKSSHKNSSCAESEKNSHGLIACPEPNCSKKYKHINGLRYHRMHAHLHTKDSSNATPSKDITKQKLSSDSEHTFKKPLEDLQGREKSGKQNKVVLEENPEDSLPLSDRKDEKKEKSSKENKGLSSLPSEDASKSKDGGHHTKKNDQSTSQSSSCHSSAKPICDLSGKQNSVEESPKKSGAGSAGHSTNADLSVFDFNPSLEETDTGPTTPTKLKIYSPEKSASTHQKQSSQSSDIASSKSELSGSANVGMSDKTLSKESTEGGFDKKHEKEKLKAEKHKRREKSLKPLKSATRPIAPAPPVMPQQLIAIPISATIMKPGTMAPTQATTVTVTAMPAVTTKLTTVGGSNLKPIQPKPTVMGEPSPVNPSLNSLKEKKQKLKKKKDKDKEKEKPKEKEKEKKCDKEKKSEKPSGESYLSEVMKGSEPRPKVTYVSPVPETNILKQALTSSVSPLDLMSPHVTQVSSTEGGLLPSPPKDLCTKDVPKPSSLVTQPPAKTTVMGIHPGTTSIPEIPKLISVNQTVNTSLPSYSVAPNYPKEPRTNTMAVSSMALSSMAEITKTVQSPKTVITSIPAIEAMSVGEDSKGVDSCARKAESDKIDSVRKTSSPAYSDISDEGGEPHSGVFHSHSSEASRIPHGLTGSDVYKMSSLSLLGTKHEERPLQTSATLSVATQESHLLKTVSSQGTGNCNIEGSISERKEETVSGNSRPPFNGHYPLVPPYFMGEPKHAMKGSHQYKQPYGDDLKIGEQKQVDKRQVGPSKGLEQPKHTSQLEGRQNPDPNDLAIPSIHSEETVRVHETNSEMSQRAQIGVEKIPSTQSKKSDFQVPSTGKSDLGSTVEWKEKETKDLKQSILDRTRETSHTSDSHAEKTIKERKEHSTSSESKLHDHRSSASKLETERRPSPHGQRLKPSRSVSPGYRNTSMEEKSRYSSSSPCRSKPDTRGEGMPSPQNGMQGFPNGGYIPSPYMQYGAVAYDPSHPAFNPSHSPFSSMVAYPTLLPSDVPYPASHMVNRTWQGAEGKERTGHSKEPPASSSSSLSIPSTSRTSEAHERPTKALDMFAHGNDSYSRHRSRSGSPDRTSRPPSSSAPKANSPVTSKSPPRTSMVQDPRGEMARRQEAHAAFILHQQMLHQHLHTHQHTHLGMGYPGMVQPYDPYVMASHQAAAAATGVNPFAVRRE</sequence>
<feature type="compositionally biased region" description="Basic and acidic residues" evidence="2">
    <location>
        <begin position="758"/>
        <end position="784"/>
    </location>
</feature>
<dbReference type="OrthoDB" id="5863628at2759"/>